<evidence type="ECO:0000259" key="5">
    <source>
        <dbReference type="PROSITE" id="PS50921"/>
    </source>
</evidence>
<dbReference type="PROSITE" id="PS50921">
    <property type="entry name" value="ANTAR"/>
    <property type="match status" value="1"/>
</dbReference>
<organism evidence="6 7">
    <name type="scientific">Nesterenkonia sandarakina</name>
    <dbReference type="NCBI Taxonomy" id="272918"/>
    <lineage>
        <taxon>Bacteria</taxon>
        <taxon>Bacillati</taxon>
        <taxon>Actinomycetota</taxon>
        <taxon>Actinomycetes</taxon>
        <taxon>Micrococcales</taxon>
        <taxon>Micrococcaceae</taxon>
        <taxon>Nesterenkonia</taxon>
    </lineage>
</organism>
<evidence type="ECO:0000256" key="2">
    <source>
        <dbReference type="ARBA" id="ARBA00022777"/>
    </source>
</evidence>
<dbReference type="InterPro" id="IPR003018">
    <property type="entry name" value="GAF"/>
</dbReference>
<dbReference type="SUPFAM" id="SSF52172">
    <property type="entry name" value="CheY-like"/>
    <property type="match status" value="1"/>
</dbReference>
<evidence type="ECO:0000313" key="6">
    <source>
        <dbReference type="EMBL" id="PRZ17812.1"/>
    </source>
</evidence>
<evidence type="ECO:0000256" key="4">
    <source>
        <dbReference type="ARBA" id="ARBA00023163"/>
    </source>
</evidence>
<sequence>MTTETPRDEPSLVFARVNGMLLSEETVEDVVGLLARAAKNIVPRAIGAGVSVISSAGRRVSAGSTDSVVREADDLQYSTGEGPCLSAWASQVTVNVNDVRSDRRWPDWSAAVVGLPVRSVLSTPLEHRATIVGAMKVYSSAEQAFTLESARLLTMFAGPAAALLAQLQTSDFPVRRGGSITDAMRQRDMINIAKGILMNQRGIDKNAAASSLIQVARSEGVTVRETAERIIAAGRPQDDSGNRSTSNT</sequence>
<gene>
    <name evidence="6" type="ORF">BCL67_104165</name>
</gene>
<protein>
    <submittedName>
        <fullName evidence="6">GAF domain-containing protein</fullName>
    </submittedName>
</protein>
<dbReference type="RefSeq" id="WP_181255884.1">
    <property type="nucleotide sequence ID" value="NZ_PVTY01000004.1"/>
</dbReference>
<dbReference type="Pfam" id="PF03861">
    <property type="entry name" value="ANTAR"/>
    <property type="match status" value="1"/>
</dbReference>
<dbReference type="SMART" id="SM01012">
    <property type="entry name" value="ANTAR"/>
    <property type="match status" value="1"/>
</dbReference>
<keyword evidence="1" id="KW-0808">Transferase</keyword>
<reference evidence="6 7" key="1">
    <citation type="submission" date="2018-03" db="EMBL/GenBank/DDBJ databases">
        <title>Comparative analysis of microorganisms from saline springs in Andes Mountain Range, Colombia.</title>
        <authorList>
            <person name="Rubin E."/>
        </authorList>
    </citation>
    <scope>NUCLEOTIDE SEQUENCE [LARGE SCALE GENOMIC DNA]</scope>
    <source>
        <strain evidence="6 7">CG 35</strain>
    </source>
</reference>
<comment type="caution">
    <text evidence="6">The sequence shown here is derived from an EMBL/GenBank/DDBJ whole genome shotgun (WGS) entry which is preliminary data.</text>
</comment>
<dbReference type="InterPro" id="IPR029016">
    <property type="entry name" value="GAF-like_dom_sf"/>
</dbReference>
<proteinExistence type="predicted"/>
<dbReference type="Pfam" id="PF13185">
    <property type="entry name" value="GAF_2"/>
    <property type="match status" value="1"/>
</dbReference>
<dbReference type="GO" id="GO:0016301">
    <property type="term" value="F:kinase activity"/>
    <property type="evidence" value="ECO:0007669"/>
    <property type="project" value="UniProtKB-KW"/>
</dbReference>
<dbReference type="InterPro" id="IPR012074">
    <property type="entry name" value="GAF_ANTAR"/>
</dbReference>
<dbReference type="Gene3D" id="1.10.10.10">
    <property type="entry name" value="Winged helix-like DNA-binding domain superfamily/Winged helix DNA-binding domain"/>
    <property type="match status" value="1"/>
</dbReference>
<accession>A0A2T0YQX1</accession>
<dbReference type="InterPro" id="IPR011006">
    <property type="entry name" value="CheY-like_superfamily"/>
</dbReference>
<dbReference type="Gene3D" id="3.30.450.40">
    <property type="match status" value="1"/>
</dbReference>
<dbReference type="InterPro" id="IPR036388">
    <property type="entry name" value="WH-like_DNA-bd_sf"/>
</dbReference>
<evidence type="ECO:0000313" key="7">
    <source>
        <dbReference type="Proteomes" id="UP000238217"/>
    </source>
</evidence>
<keyword evidence="7" id="KW-1185">Reference proteome</keyword>
<evidence type="ECO:0000256" key="1">
    <source>
        <dbReference type="ARBA" id="ARBA00022679"/>
    </source>
</evidence>
<dbReference type="AlphaFoldDB" id="A0A2T0YQX1"/>
<dbReference type="Proteomes" id="UP000238217">
    <property type="component" value="Unassembled WGS sequence"/>
</dbReference>
<dbReference type="SUPFAM" id="SSF55781">
    <property type="entry name" value="GAF domain-like"/>
    <property type="match status" value="1"/>
</dbReference>
<dbReference type="GO" id="GO:0003723">
    <property type="term" value="F:RNA binding"/>
    <property type="evidence" value="ECO:0007669"/>
    <property type="project" value="InterPro"/>
</dbReference>
<dbReference type="InterPro" id="IPR005561">
    <property type="entry name" value="ANTAR"/>
</dbReference>
<name>A0A2T0YQX1_9MICC</name>
<dbReference type="EMBL" id="PVTY01000004">
    <property type="protein sequence ID" value="PRZ17812.1"/>
    <property type="molecule type" value="Genomic_DNA"/>
</dbReference>
<keyword evidence="2" id="KW-0418">Kinase</keyword>
<feature type="domain" description="ANTAR" evidence="5">
    <location>
        <begin position="170"/>
        <end position="231"/>
    </location>
</feature>
<evidence type="ECO:0000256" key="3">
    <source>
        <dbReference type="ARBA" id="ARBA00023015"/>
    </source>
</evidence>
<dbReference type="PIRSF" id="PIRSF036625">
    <property type="entry name" value="GAF_ANTAR"/>
    <property type="match status" value="1"/>
</dbReference>
<keyword evidence="4" id="KW-0804">Transcription</keyword>
<keyword evidence="3" id="KW-0805">Transcription regulation</keyword>